<reference evidence="1 2" key="2">
    <citation type="journal article" date="2010" name="Stand. Genomic Sci.">
        <title>Complete genome sequence of Kribbella flavida type strain (IFO 14399).</title>
        <authorList>
            <person name="Pukall R."/>
            <person name="Lapidus A."/>
            <person name="Glavina Del Rio T."/>
            <person name="Copeland A."/>
            <person name="Tice H."/>
            <person name="Cheng J.-F."/>
            <person name="Lucas S."/>
            <person name="Chen F."/>
            <person name="Nolan M."/>
            <person name="LaButti K."/>
            <person name="Pati A."/>
            <person name="Ivanova N."/>
            <person name="Mavrommatis K."/>
            <person name="Mikhailova N."/>
            <person name="Pitluck S."/>
            <person name="Bruce D."/>
            <person name="Goodwin L."/>
            <person name="Land M."/>
            <person name="Hauser L."/>
            <person name="Chang Y.-J."/>
            <person name="Jeffries C.D."/>
            <person name="Chen A."/>
            <person name="Palaniappan K."/>
            <person name="Chain P."/>
            <person name="Rohde M."/>
            <person name="Goeker M."/>
            <person name="Bristow J."/>
            <person name="Eisen J.A."/>
            <person name="Markowitz V."/>
            <person name="Hugenholtz P."/>
            <person name="Kyrpides N.C."/>
            <person name="Klenk H.-P."/>
            <person name="Brettin T."/>
        </authorList>
    </citation>
    <scope>NUCLEOTIDE SEQUENCE [LARGE SCALE GENOMIC DNA]</scope>
    <source>
        <strain evidence="2">DSM 17836 / JCM 10339 / NBRC 14399</strain>
    </source>
</reference>
<dbReference type="HOGENOM" id="CLU_083836_0_0_11"/>
<name>D2PPB4_KRIFD</name>
<dbReference type="AlphaFoldDB" id="D2PPB4"/>
<keyword evidence="2" id="KW-1185">Reference proteome</keyword>
<organism evidence="1 2">
    <name type="scientific">Kribbella flavida (strain DSM 17836 / JCM 10339 / NBRC 14399)</name>
    <dbReference type="NCBI Taxonomy" id="479435"/>
    <lineage>
        <taxon>Bacteria</taxon>
        <taxon>Bacillati</taxon>
        <taxon>Actinomycetota</taxon>
        <taxon>Actinomycetes</taxon>
        <taxon>Propionibacteriales</taxon>
        <taxon>Kribbellaceae</taxon>
        <taxon>Kribbella</taxon>
    </lineage>
</organism>
<evidence type="ECO:0000313" key="2">
    <source>
        <dbReference type="Proteomes" id="UP000007967"/>
    </source>
</evidence>
<dbReference type="Proteomes" id="UP000007967">
    <property type="component" value="Chromosome"/>
</dbReference>
<proteinExistence type="predicted"/>
<protein>
    <recommendedName>
        <fullName evidence="3">DUF3137 domain-containing protein</fullName>
    </recommendedName>
</protein>
<gene>
    <name evidence="1" type="ordered locus">Kfla_5705</name>
</gene>
<dbReference type="KEGG" id="kfl:Kfla_5705"/>
<accession>D2PPB4</accession>
<dbReference type="RefSeq" id="WP_012923264.1">
    <property type="nucleotide sequence ID" value="NC_013729.1"/>
</dbReference>
<evidence type="ECO:0008006" key="3">
    <source>
        <dbReference type="Google" id="ProtNLM"/>
    </source>
</evidence>
<evidence type="ECO:0000313" key="1">
    <source>
        <dbReference type="EMBL" id="ADB34710.1"/>
    </source>
</evidence>
<reference evidence="2" key="1">
    <citation type="submission" date="2009-09" db="EMBL/GenBank/DDBJ databases">
        <title>The complete genome of Kribbella flavida DSM 17836.</title>
        <authorList>
            <consortium name="US DOE Joint Genome Institute (JGI-PGF)"/>
            <person name="Lucas S."/>
            <person name="Copeland A."/>
            <person name="Lapidus A."/>
            <person name="Glavina del Rio T."/>
            <person name="Dalin E."/>
            <person name="Tice H."/>
            <person name="Bruce D."/>
            <person name="Goodwin L."/>
            <person name="Pitluck S."/>
            <person name="Kyrpides N."/>
            <person name="Mavromatis K."/>
            <person name="Ivanova N."/>
            <person name="Saunders E."/>
            <person name="Brettin T."/>
            <person name="Detter J.C."/>
            <person name="Han C."/>
            <person name="Larimer F."/>
            <person name="Land M."/>
            <person name="Hauser L."/>
            <person name="Markowitz V."/>
            <person name="Cheng J.-F."/>
            <person name="Hugenholtz P."/>
            <person name="Woyke T."/>
            <person name="Wu D."/>
            <person name="Pukall R."/>
            <person name="Klenk H.-P."/>
            <person name="Eisen J.A."/>
        </authorList>
    </citation>
    <scope>NUCLEOTIDE SEQUENCE [LARGE SCALE GENOMIC DNA]</scope>
    <source>
        <strain evidence="2">DSM 17836 / JCM 10339 / NBRC 14399</strain>
    </source>
</reference>
<sequence length="216" mass="23792">MGTVAAIVLLLLALIVLLALPYVVVLRRRFFAERAAQAASLGWQQAPPNPFLAGVARRIYGSRGRADRMVTGQFRGHVMCALDFSYTTVAGRSIRHHKCHLVSVTLPVPLPGLVLVQDNPIARAFGVPDLELESGAFNDLFWVDCADGRYASAVLNPQLMEWMLAHPTLEWRIDGDALVAWGPGYYSIPQVTTKLEGLVGVVERLAPFVLADYRLR</sequence>
<dbReference type="OrthoDB" id="190895at2"/>
<dbReference type="EMBL" id="CP001736">
    <property type="protein sequence ID" value="ADB34710.1"/>
    <property type="molecule type" value="Genomic_DNA"/>
</dbReference>